<organism evidence="4">
    <name type="scientific">Flavobacterium sp. WC2416</name>
    <dbReference type="NCBI Taxonomy" id="3234141"/>
    <lineage>
        <taxon>Bacteria</taxon>
        <taxon>Pseudomonadati</taxon>
        <taxon>Bacteroidota</taxon>
        <taxon>Flavobacteriia</taxon>
        <taxon>Flavobacteriales</taxon>
        <taxon>Flavobacteriaceae</taxon>
        <taxon>Flavobacterium</taxon>
    </lineage>
</organism>
<reference evidence="4" key="1">
    <citation type="submission" date="2024-07" db="EMBL/GenBank/DDBJ databases">
        <authorList>
            <person name="Biller S.J."/>
        </authorList>
    </citation>
    <scope>NUCLEOTIDE SEQUENCE</scope>
    <source>
        <strain evidence="4">WC2416</strain>
    </source>
</reference>
<dbReference type="InterPro" id="IPR027039">
    <property type="entry name" value="Crtac1"/>
</dbReference>
<dbReference type="Pfam" id="PF13517">
    <property type="entry name" value="FG-GAP_3"/>
    <property type="match status" value="5"/>
</dbReference>
<evidence type="ECO:0000313" key="4">
    <source>
        <dbReference type="EMBL" id="XDU97371.1"/>
    </source>
</evidence>
<dbReference type="SUPFAM" id="SSF69318">
    <property type="entry name" value="Integrin alpha N-terminal domain"/>
    <property type="match status" value="3"/>
</dbReference>
<dbReference type="PANTHER" id="PTHR16026">
    <property type="entry name" value="CARTILAGE ACIDIC PROTEIN 1"/>
    <property type="match status" value="1"/>
</dbReference>
<feature type="chain" id="PRO_5044272650" evidence="2">
    <location>
        <begin position="21"/>
        <end position="1097"/>
    </location>
</feature>
<gene>
    <name evidence="4" type="ORF">AB3G39_09300</name>
</gene>
<dbReference type="InterPro" id="IPR011519">
    <property type="entry name" value="UnbV_ASPIC"/>
</dbReference>
<feature type="signal peptide" evidence="2">
    <location>
        <begin position="1"/>
        <end position="20"/>
    </location>
</feature>
<evidence type="ECO:0000256" key="2">
    <source>
        <dbReference type="SAM" id="SignalP"/>
    </source>
</evidence>
<keyword evidence="1 2" id="KW-0732">Signal</keyword>
<evidence type="ECO:0000259" key="3">
    <source>
        <dbReference type="Pfam" id="PF07593"/>
    </source>
</evidence>
<name>A0AB39W7R3_9FLAO</name>
<evidence type="ECO:0000256" key="1">
    <source>
        <dbReference type="ARBA" id="ARBA00022729"/>
    </source>
</evidence>
<dbReference type="EMBL" id="CP165626">
    <property type="protein sequence ID" value="XDU97371.1"/>
    <property type="molecule type" value="Genomic_DNA"/>
</dbReference>
<dbReference type="RefSeq" id="WP_369765023.1">
    <property type="nucleotide sequence ID" value="NZ_CP165626.1"/>
</dbReference>
<dbReference type="Gene3D" id="2.130.10.130">
    <property type="entry name" value="Integrin alpha, N-terminal"/>
    <property type="match status" value="4"/>
</dbReference>
<dbReference type="InterPro" id="IPR013517">
    <property type="entry name" value="FG-GAP"/>
</dbReference>
<dbReference type="Pfam" id="PF07593">
    <property type="entry name" value="UnbV_ASPIC"/>
    <property type="match status" value="1"/>
</dbReference>
<accession>A0AB39W7R3</accession>
<dbReference type="PANTHER" id="PTHR16026:SF0">
    <property type="entry name" value="CARTILAGE ACIDIC PROTEIN 1"/>
    <property type="match status" value="1"/>
</dbReference>
<dbReference type="InterPro" id="IPR028994">
    <property type="entry name" value="Integrin_alpha_N"/>
</dbReference>
<protein>
    <submittedName>
        <fullName evidence="4">VCBS repeat-containing protein</fullName>
    </submittedName>
</protein>
<dbReference type="AlphaFoldDB" id="A0AB39W7R3"/>
<proteinExistence type="predicted"/>
<feature type="domain" description="ASPIC/UnbV" evidence="3">
    <location>
        <begin position="524"/>
        <end position="589"/>
    </location>
</feature>
<sequence>MKKVWFFIGTSLLVLSPVFSQQTKLFSLLASNDTGITFNNLLPESPQLNIITYEYFYNGGGVASGDFNNDGLIDLYFTSNLQPNKLYINQGNLKFNDVTKKAGVTGRRGWKTGVSVADVNGDGWLDIYVSYSGDVEPEKRRNQLFINNGPSANGEITFKDKAVEMGVADEGHSTQAAFFDYDNDGDLDLYVLNHNIKQLRNFDASFVKKMIDPDAGDRLYRNDNNHFTDVTAQANILSNPIGYGLSVIVSDINNDGWADLYVSNDYVEEDYLYINNGDGTFTDHLKDEIGHISNFSMGADIADINNDGWPDIYTLDMLPADNKRQKLLYAPDNYELYKNTLQNGFYHQLMRNMLQVNNGNNTFSETGQLSGISNTDWSWSALFADFNNDGNKDLFVSNGYAKDMINRDFVKFYANERLKHLKGETEDNMFQMLKGVPSTPLHNYVFENKGNLQFKDVSMEWGLEDENFSHGAVYTDLDNDGDLDLVVNRMNDVAAVYRNNAVEMGNAGHYVNIGLQMLGQNRNALGTKVKVFTPKGTITQENYPVHGFQSSMQQPMHLGIPSATIDSISIYWPDGKIQTINKDITANKSFVVKYEDTNTAINTAQEIKKTVFTSVSNTIPFSHLEQETNDFKVQPLMPNMLSYSGPRITKGDINKDDLEDIFIGGAKGQAGQLVLQQPNGEFMAYNQKDFDTDRASEDVDALFFDADNDGDLDLYVLSGGYAFSEKDPALQDRLYINTNGIFERKENALPPESNSGSCVKAADVDGDGDLDLFVGSRVVPGRYPEAPANMLLINDGKGVFTNQIAAFAPGLEHVGMITDALWDDINKDGKPELIVCGEWMKISCFENKNGKLVDATQKYFPQSLDGWWNRLALADLDGDGDLDLVAGNWGDNSQIHVNEKEPATLCYGDFDKNGSIDPFISCYVQGKSYPMASRDEFTDQIVSFRQRFPNYESYSDATISEILSPEQLKSAKELKASTFETLWFENKNGVFIKHSLPVQANYAPVYAIGLNDYNNDGKIDILLGGNIEKTRLKIGKIDANYGVLLTGDGKGNFTYVPQLSSGLKVNGCVKDIISLDANGRKRIIFGVNNQIPEVYNY</sequence>